<dbReference type="InterPro" id="IPR010982">
    <property type="entry name" value="Lambda_DNA-bd_dom_sf"/>
</dbReference>
<dbReference type="Pfam" id="PF01381">
    <property type="entry name" value="HTH_3"/>
    <property type="match status" value="1"/>
</dbReference>
<sequence>MTFGKKLRIARQKKGYTQKELAKLVGAKHNSVSNWENDQNKPDPDTIELICGVLGITPNYILSASQDEIMDERSKALIKKYQSLNETGKDQVDSYTDYILNNPANRREQTQEAGKKGERMCEVTSLQDENGNEDIVRVAVYDSDGKIVGYDLVTREVYEKLEELGFTVGQERELRVAQPTDAEVNQAIEDYLKQQEDEQ</sequence>
<evidence type="ECO:0000313" key="4">
    <source>
        <dbReference type="Proteomes" id="UP000593890"/>
    </source>
</evidence>
<dbReference type="EMBL" id="AP023321">
    <property type="protein sequence ID" value="BCI60612.1"/>
    <property type="molecule type" value="Genomic_DNA"/>
</dbReference>
<proteinExistence type="predicted"/>
<dbReference type="Gene3D" id="1.10.260.40">
    <property type="entry name" value="lambda repressor-like DNA-binding domains"/>
    <property type="match status" value="1"/>
</dbReference>
<dbReference type="PROSITE" id="PS50943">
    <property type="entry name" value="HTH_CROC1"/>
    <property type="match status" value="1"/>
</dbReference>
<dbReference type="SUPFAM" id="SSF47413">
    <property type="entry name" value="lambda repressor-like DNA-binding domains"/>
    <property type="match status" value="1"/>
</dbReference>
<dbReference type="AlphaFoldDB" id="A0A7I8D4C7"/>
<evidence type="ECO:0000313" key="3">
    <source>
        <dbReference type="EMBL" id="BCI60612.1"/>
    </source>
</evidence>
<dbReference type="Proteomes" id="UP000593890">
    <property type="component" value="Chromosome"/>
</dbReference>
<protein>
    <recommendedName>
        <fullName evidence="2">HTH cro/C1-type domain-containing protein</fullName>
    </recommendedName>
</protein>
<organism evidence="3 4">
    <name type="scientific">Solibaculum mannosilyticum</name>
    <dbReference type="NCBI Taxonomy" id="2780922"/>
    <lineage>
        <taxon>Bacteria</taxon>
        <taxon>Bacillati</taxon>
        <taxon>Bacillota</taxon>
        <taxon>Clostridia</taxon>
        <taxon>Eubacteriales</taxon>
        <taxon>Oscillospiraceae</taxon>
        <taxon>Solibaculum</taxon>
    </lineage>
</organism>
<dbReference type="PANTHER" id="PTHR46558">
    <property type="entry name" value="TRACRIPTIONAL REGULATORY PROTEIN-RELATED-RELATED"/>
    <property type="match status" value="1"/>
</dbReference>
<evidence type="ECO:0000259" key="2">
    <source>
        <dbReference type="PROSITE" id="PS50943"/>
    </source>
</evidence>
<dbReference type="GO" id="GO:0003677">
    <property type="term" value="F:DNA binding"/>
    <property type="evidence" value="ECO:0007669"/>
    <property type="project" value="UniProtKB-KW"/>
</dbReference>
<keyword evidence="1" id="KW-0238">DNA-binding</keyword>
<name>A0A7I8D4C7_9FIRM</name>
<dbReference type="KEGG" id="sman:C12CBH8_12510"/>
<reference evidence="4" key="1">
    <citation type="submission" date="2020-07" db="EMBL/GenBank/DDBJ databases">
        <title>Complete genome sequencing of Clostridia bacterium strain 12CBH8.</title>
        <authorList>
            <person name="Sakamoto M."/>
            <person name="Murakami T."/>
            <person name="Mori H."/>
        </authorList>
    </citation>
    <scope>NUCLEOTIDE SEQUENCE [LARGE SCALE GENOMIC DNA]</scope>
    <source>
        <strain evidence="4">12CBH8</strain>
    </source>
</reference>
<accession>A0A7I8D4C7</accession>
<dbReference type="CDD" id="cd00093">
    <property type="entry name" value="HTH_XRE"/>
    <property type="match status" value="1"/>
</dbReference>
<dbReference type="RefSeq" id="WP_215532790.1">
    <property type="nucleotide sequence ID" value="NZ_AP023321.1"/>
</dbReference>
<evidence type="ECO:0000256" key="1">
    <source>
        <dbReference type="ARBA" id="ARBA00023125"/>
    </source>
</evidence>
<dbReference type="SMART" id="SM00530">
    <property type="entry name" value="HTH_XRE"/>
    <property type="match status" value="1"/>
</dbReference>
<feature type="domain" description="HTH cro/C1-type" evidence="2">
    <location>
        <begin position="7"/>
        <end position="61"/>
    </location>
</feature>
<gene>
    <name evidence="3" type="ORF">C12CBH8_12510</name>
</gene>
<dbReference type="PANTHER" id="PTHR46558:SF4">
    <property type="entry name" value="DNA-BIDING PHAGE PROTEIN"/>
    <property type="match status" value="1"/>
</dbReference>
<keyword evidence="4" id="KW-1185">Reference proteome</keyword>
<dbReference type="InterPro" id="IPR001387">
    <property type="entry name" value="Cro/C1-type_HTH"/>
</dbReference>